<organism evidence="15 16">
    <name type="scientific">Xanthomonas oryzae pv. oryzae (strain KACC10331 / KXO85)</name>
    <dbReference type="NCBI Taxonomy" id="291331"/>
    <lineage>
        <taxon>Bacteria</taxon>
        <taxon>Pseudomonadati</taxon>
        <taxon>Pseudomonadota</taxon>
        <taxon>Gammaproteobacteria</taxon>
        <taxon>Lysobacterales</taxon>
        <taxon>Lysobacteraceae</taxon>
        <taxon>Xanthomonas</taxon>
    </lineage>
</organism>
<keyword evidence="16" id="KW-1185">Reference proteome</keyword>
<evidence type="ECO:0000313" key="16">
    <source>
        <dbReference type="Proteomes" id="UP000006735"/>
    </source>
</evidence>
<dbReference type="InterPro" id="IPR041423">
    <property type="entry name" value="GyrB_insert"/>
</dbReference>
<dbReference type="EMBL" id="AE013598">
    <property type="protein sequence ID" value="AAW73258.1"/>
    <property type="molecule type" value="Genomic_DNA"/>
</dbReference>
<dbReference type="KEGG" id="xoo:XOO0004"/>
<evidence type="ECO:0000256" key="13">
    <source>
        <dbReference type="HAMAP-Rule" id="MF_01898"/>
    </source>
</evidence>
<evidence type="ECO:0000256" key="7">
    <source>
        <dbReference type="ARBA" id="ARBA00022741"/>
    </source>
</evidence>
<proteinExistence type="inferred from homology"/>
<dbReference type="PRINTS" id="PR01159">
    <property type="entry name" value="DNAGYRASEB"/>
</dbReference>
<sequence>MRYCTGSTWNTVRSHCKPPRTELNGPGRPTGIICFAIPPFSTVRSGCGRLCLCCGANGTRMTDEQNTPPTPNGTYDSSKITVLRGLEAVRKRPGMYIGDVHDGTGLHHMVFEVVDNSVDEALAGHADDIVAKILVDGSVAVSDNGRGVPVDIHKEEGVSAAEVILTVLHAGGKFDDNSYKVSGGLHGVGVSVVNALSEHLWLDIWRDGFHYQQEYALGEPQYPLKQLEASTKRGTTLRFKPSAAIFSDVEFHYDILARRLRELSFLNSGVKITLIDERGEGRRDDFHYEGGIRSFVEHLAQLKSPLHPNVISVTGEHNGIVVDVALQWTDAYQETMYCFTNNIPQKDGGTHLAGFRAALTRVLGTYIEQNGIAKQAKVALTGDDMREGMIAVLSVKVPDPSFSSQTKEKLVSSDVRPAVENAFGARLQEFLQENPNEAKAITGKIVDAARAREAARKARDLTRRKGALDIAGLPGKLADCQEKDPALSELFIVEGDSAGGSAKQGRNRKNQAVLPLRGKILNVERARFDRMLASDQVGTLITALGTGIGRDEYNPDKLRYHRIILMTDADVDGSHIRTLLLTFFYRQMPELIERGYIYIGLPPLYKLKQGKSELYLKDDAALNAYLASNAVEGAALIPATDEPPITGEALEKLLMLFTSANEAIARTAHRYDPALLTALIDLPPLDVETLQAEGNQHPALDALQAVLNRGTLGTARYQLRFDPATENAPATLVAIRRHMGEEFTQVLPMGAFESGELRPLREVSLALHDLVREGAQIVRGNKSHPITSFAQAHAWLLDEAKKGRQVQRFKGLGEMNAEQLWETTVNPDTRRLLQVRIEDAVAADQIFSTLMGDVVEPRRDFIEDNALKVSNLDI</sequence>
<feature type="site" description="Interaction with DNA" evidence="13">
    <location>
        <position position="522"/>
    </location>
</feature>
<dbReference type="EC" id="5.6.2.2" evidence="3 13"/>
<dbReference type="PANTHER" id="PTHR45866">
    <property type="entry name" value="DNA GYRASE/TOPOISOMERASE SUBUNIT B"/>
    <property type="match status" value="1"/>
</dbReference>
<dbReference type="NCBIfam" id="TIGR01059">
    <property type="entry name" value="gyrB"/>
    <property type="match status" value="1"/>
</dbReference>
<dbReference type="AlphaFoldDB" id="Q5H712"/>
<comment type="cofactor">
    <cofactor evidence="13">
        <name>Mg(2+)</name>
        <dbReference type="ChEBI" id="CHEBI:18420"/>
    </cofactor>
    <cofactor evidence="13">
        <name>Mn(2+)</name>
        <dbReference type="ChEBI" id="CHEBI:29035"/>
    </cofactor>
    <cofactor evidence="13">
        <name>Ca(2+)</name>
        <dbReference type="ChEBI" id="CHEBI:29108"/>
    </cofactor>
    <text evidence="13">Binds two Mg(2+) per subunit. The magnesium ions form salt bridges with both the protein and the DNA. Can also accept other divalent metal cations, such as Mn(2+) or Ca(2+).</text>
</comment>
<dbReference type="GO" id="GO:0005694">
    <property type="term" value="C:chromosome"/>
    <property type="evidence" value="ECO:0007669"/>
    <property type="project" value="InterPro"/>
</dbReference>
<dbReference type="Gene3D" id="3.40.50.670">
    <property type="match status" value="2"/>
</dbReference>
<dbReference type="Pfam" id="PF18053">
    <property type="entry name" value="GyrB_insert"/>
    <property type="match status" value="1"/>
</dbReference>
<dbReference type="FunFam" id="3.30.230.10:FF:000005">
    <property type="entry name" value="DNA gyrase subunit B"/>
    <property type="match status" value="1"/>
</dbReference>
<evidence type="ECO:0000256" key="12">
    <source>
        <dbReference type="ARBA" id="ARBA00023235"/>
    </source>
</evidence>
<evidence type="ECO:0000256" key="2">
    <source>
        <dbReference type="ARBA" id="ARBA00010708"/>
    </source>
</evidence>
<evidence type="ECO:0000256" key="3">
    <source>
        <dbReference type="ARBA" id="ARBA00012895"/>
    </source>
</evidence>
<dbReference type="Pfam" id="PF21249">
    <property type="entry name" value="GyrB_hook"/>
    <property type="match status" value="1"/>
</dbReference>
<evidence type="ECO:0000259" key="14">
    <source>
        <dbReference type="PROSITE" id="PS50880"/>
    </source>
</evidence>
<dbReference type="Proteomes" id="UP000006735">
    <property type="component" value="Chromosome"/>
</dbReference>
<evidence type="ECO:0000256" key="5">
    <source>
        <dbReference type="ARBA" id="ARBA00022490"/>
    </source>
</evidence>
<accession>Q5H712</accession>
<dbReference type="GO" id="GO:0006265">
    <property type="term" value="P:DNA topological change"/>
    <property type="evidence" value="ECO:0007669"/>
    <property type="project" value="UniProtKB-UniRule"/>
</dbReference>
<dbReference type="InterPro" id="IPR049353">
    <property type="entry name" value="GyrB_hook"/>
</dbReference>
<feature type="binding site" evidence="13">
    <location>
        <position position="568"/>
    </location>
    <ligand>
        <name>Mg(2+)</name>
        <dbReference type="ChEBI" id="CHEBI:18420"/>
        <label>1</label>
        <note>catalytic</note>
    </ligand>
</feature>
<gene>
    <name evidence="13 15" type="primary">gyrB</name>
    <name evidence="15" type="ordered locus">XOO0004</name>
</gene>
<dbReference type="GO" id="GO:0006261">
    <property type="term" value="P:DNA-templated DNA replication"/>
    <property type="evidence" value="ECO:0007669"/>
    <property type="project" value="UniProtKB-UniRule"/>
</dbReference>
<dbReference type="CDD" id="cd16928">
    <property type="entry name" value="HATPase_GyrB-like"/>
    <property type="match status" value="1"/>
</dbReference>
<dbReference type="CDD" id="cd03366">
    <property type="entry name" value="TOPRIM_TopoIIA_GyrB"/>
    <property type="match status" value="1"/>
</dbReference>
<dbReference type="InterPro" id="IPR013760">
    <property type="entry name" value="Topo_IIA-like_dom_sf"/>
</dbReference>
<reference evidence="15 16" key="1">
    <citation type="journal article" date="2005" name="Nucleic Acids Res.">
        <title>The genome sequence of Xanthomonas oryzae pathovar oryzae KACC10331, the bacterial blight pathogen of rice.</title>
        <authorList>
            <person name="Lee B.M."/>
            <person name="Park Y.J."/>
            <person name="Park D.S."/>
            <person name="Kang H.W."/>
            <person name="Kim J.G."/>
            <person name="Song E.S."/>
            <person name="Park I.C."/>
            <person name="Yoon U.H."/>
            <person name="Hahn J.H."/>
            <person name="Koo B.S."/>
            <person name="Lee G.B."/>
            <person name="Kim H."/>
            <person name="Park H.S."/>
            <person name="Yoon K.O."/>
            <person name="Kim J.H."/>
            <person name="Jung C.H."/>
            <person name="Koh N.H."/>
            <person name="Seo J.S."/>
            <person name="Go S.J."/>
        </authorList>
    </citation>
    <scope>NUCLEOTIDE SEQUENCE [LARGE SCALE GENOMIC DNA]</scope>
    <source>
        <strain evidence="16">KACC10331 / KXO85</strain>
    </source>
</reference>
<dbReference type="InterPro" id="IPR020568">
    <property type="entry name" value="Ribosomal_Su5_D2-typ_SF"/>
</dbReference>
<dbReference type="Pfam" id="PF01751">
    <property type="entry name" value="Toprim"/>
    <property type="match status" value="1"/>
</dbReference>
<dbReference type="PROSITE" id="PS50880">
    <property type="entry name" value="TOPRIM"/>
    <property type="match status" value="1"/>
</dbReference>
<evidence type="ECO:0000256" key="10">
    <source>
        <dbReference type="ARBA" id="ARBA00023029"/>
    </source>
</evidence>
<dbReference type="InterPro" id="IPR002288">
    <property type="entry name" value="DNA_gyrase_B_C"/>
</dbReference>
<dbReference type="STRING" id="291331.XOO0004"/>
<dbReference type="GO" id="GO:0005524">
    <property type="term" value="F:ATP binding"/>
    <property type="evidence" value="ECO:0007669"/>
    <property type="project" value="UniProtKB-UniRule"/>
</dbReference>
<evidence type="ECO:0000256" key="1">
    <source>
        <dbReference type="ARBA" id="ARBA00000185"/>
    </source>
</evidence>
<feature type="binding site" evidence="13">
    <location>
        <position position="494"/>
    </location>
    <ligand>
        <name>Mg(2+)</name>
        <dbReference type="ChEBI" id="CHEBI:18420"/>
        <label>1</label>
        <note>catalytic</note>
    </ligand>
</feature>
<keyword evidence="11" id="KW-0238">DNA-binding</keyword>
<dbReference type="Gene3D" id="3.10.20.690">
    <property type="match status" value="1"/>
</dbReference>
<dbReference type="HAMAP" id="MF_01898">
    <property type="entry name" value="GyrB"/>
    <property type="match status" value="1"/>
</dbReference>
<dbReference type="Pfam" id="PF00204">
    <property type="entry name" value="DNA_gyraseB"/>
    <property type="match status" value="1"/>
</dbReference>
<dbReference type="SMART" id="SM00433">
    <property type="entry name" value="TOP2c"/>
    <property type="match status" value="1"/>
</dbReference>
<dbReference type="NCBIfam" id="NF004189">
    <property type="entry name" value="PRK05644.1"/>
    <property type="match status" value="1"/>
</dbReference>
<dbReference type="SUPFAM" id="SSF54211">
    <property type="entry name" value="Ribosomal protein S5 domain 2-like"/>
    <property type="match status" value="1"/>
</dbReference>
<comment type="similarity">
    <text evidence="2 13">Belongs to the type II topoisomerase GyrB family.</text>
</comment>
<dbReference type="HOGENOM" id="CLU_006146_0_1_6"/>
<dbReference type="InterPro" id="IPR013506">
    <property type="entry name" value="Topo_IIA_bsu_dom2"/>
</dbReference>
<keyword evidence="10 13" id="KW-0799">Topoisomerase</keyword>
<keyword evidence="9 13" id="KW-0460">Magnesium</keyword>
<dbReference type="SUPFAM" id="SSF55874">
    <property type="entry name" value="ATPase domain of HSP90 chaperone/DNA topoisomerase II/histidine kinase"/>
    <property type="match status" value="1"/>
</dbReference>
<feature type="binding site" evidence="13">
    <location>
        <position position="570"/>
    </location>
    <ligand>
        <name>Mg(2+)</name>
        <dbReference type="ChEBI" id="CHEBI:18420"/>
        <label>2</label>
    </ligand>
</feature>
<comment type="miscellaneous">
    <text evidence="13">Few gyrases are as efficient as E.coli at forming negative supercoils. Not all organisms have 2 type II topoisomerases; in organisms with a single type II topoisomerase this enzyme also has to decatenate newly replicated chromosomes.</text>
</comment>
<dbReference type="Gene3D" id="3.30.565.10">
    <property type="entry name" value="Histidine kinase-like ATPase, C-terminal domain"/>
    <property type="match status" value="1"/>
</dbReference>
<evidence type="ECO:0000256" key="6">
    <source>
        <dbReference type="ARBA" id="ARBA00022723"/>
    </source>
</evidence>
<name>Q5H712_XANOR</name>
<dbReference type="InterPro" id="IPR036890">
    <property type="entry name" value="HATPase_C_sf"/>
</dbReference>
<dbReference type="GO" id="GO:0003677">
    <property type="term" value="F:DNA binding"/>
    <property type="evidence" value="ECO:0007669"/>
    <property type="project" value="UniProtKB-KW"/>
</dbReference>
<dbReference type="GO" id="GO:0003918">
    <property type="term" value="F:DNA topoisomerase type II (double strand cut, ATP-hydrolyzing) activity"/>
    <property type="evidence" value="ECO:0007669"/>
    <property type="project" value="UniProtKB-UniRule"/>
</dbReference>
<comment type="subcellular location">
    <subcellularLocation>
        <location evidence="13">Cytoplasm</location>
    </subcellularLocation>
</comment>
<evidence type="ECO:0000256" key="8">
    <source>
        <dbReference type="ARBA" id="ARBA00022840"/>
    </source>
</evidence>
<dbReference type="FunFam" id="3.40.50.670:FF:000005">
    <property type="entry name" value="DNA gyrase subunit B"/>
    <property type="match status" value="1"/>
</dbReference>
<feature type="site" description="Interaction with DNA" evidence="13">
    <location>
        <position position="519"/>
    </location>
</feature>
<evidence type="ECO:0000256" key="9">
    <source>
        <dbReference type="ARBA" id="ARBA00022842"/>
    </source>
</evidence>
<dbReference type="PANTHER" id="PTHR45866:SF1">
    <property type="entry name" value="DNA GYRASE SUBUNIT B, MITOCHONDRIAL"/>
    <property type="match status" value="1"/>
</dbReference>
<dbReference type="NCBIfam" id="NF011501">
    <property type="entry name" value="PRK14939.1"/>
    <property type="match status" value="1"/>
</dbReference>
<dbReference type="InterPro" id="IPR001241">
    <property type="entry name" value="Topo_IIA"/>
</dbReference>
<dbReference type="Pfam" id="PF02518">
    <property type="entry name" value="HATPase_c"/>
    <property type="match status" value="1"/>
</dbReference>
<protein>
    <recommendedName>
        <fullName evidence="4 13">DNA gyrase subunit B</fullName>
        <ecNumber evidence="3 13">5.6.2.2</ecNumber>
    </recommendedName>
</protein>
<comment type="catalytic activity">
    <reaction evidence="1 13">
        <text>ATP-dependent breakage, passage and rejoining of double-stranded DNA.</text>
        <dbReference type="EC" id="5.6.2.2"/>
    </reaction>
</comment>
<dbReference type="PRINTS" id="PR00418">
    <property type="entry name" value="TPI2FAMILY"/>
</dbReference>
<evidence type="ECO:0000256" key="11">
    <source>
        <dbReference type="ARBA" id="ARBA00023125"/>
    </source>
</evidence>
<dbReference type="InterPro" id="IPR018522">
    <property type="entry name" value="TopoIIA_CS"/>
</dbReference>
<dbReference type="InterPro" id="IPR003594">
    <property type="entry name" value="HATPase_dom"/>
</dbReference>
<dbReference type="InterPro" id="IPR006171">
    <property type="entry name" value="TOPRIM_dom"/>
</dbReference>
<feature type="binding site" evidence="13">
    <location>
        <position position="568"/>
    </location>
    <ligand>
        <name>Mg(2+)</name>
        <dbReference type="ChEBI" id="CHEBI:18420"/>
        <label>2</label>
    </ligand>
</feature>
<evidence type="ECO:0000256" key="4">
    <source>
        <dbReference type="ARBA" id="ARBA00019166"/>
    </source>
</evidence>
<dbReference type="SMART" id="SM00387">
    <property type="entry name" value="HATPase_c"/>
    <property type="match status" value="1"/>
</dbReference>
<dbReference type="GO" id="GO:0046872">
    <property type="term" value="F:metal ion binding"/>
    <property type="evidence" value="ECO:0007669"/>
    <property type="project" value="UniProtKB-KW"/>
</dbReference>
<dbReference type="Gene3D" id="3.30.230.10">
    <property type="match status" value="1"/>
</dbReference>
<dbReference type="InterPro" id="IPR034160">
    <property type="entry name" value="TOPRIM_GyrB"/>
</dbReference>
<dbReference type="GO" id="GO:0005737">
    <property type="term" value="C:cytoplasm"/>
    <property type="evidence" value="ECO:0007669"/>
    <property type="project" value="UniProtKB-SubCell"/>
</dbReference>
<dbReference type="InterPro" id="IPR014721">
    <property type="entry name" value="Ribsml_uS5_D2-typ_fold_subgr"/>
</dbReference>
<dbReference type="CDD" id="cd00822">
    <property type="entry name" value="TopoII_Trans_DNA_gyrase"/>
    <property type="match status" value="1"/>
</dbReference>
<keyword evidence="5 13" id="KW-0963">Cytoplasm</keyword>
<evidence type="ECO:0000313" key="15">
    <source>
        <dbReference type="EMBL" id="AAW73258.1"/>
    </source>
</evidence>
<dbReference type="FunFam" id="3.30.565.10:FF:000002">
    <property type="entry name" value="DNA gyrase subunit B"/>
    <property type="match status" value="1"/>
</dbReference>
<dbReference type="SUPFAM" id="SSF56719">
    <property type="entry name" value="Type II DNA topoisomerase"/>
    <property type="match status" value="1"/>
</dbReference>
<dbReference type="PROSITE" id="PS00177">
    <property type="entry name" value="TOPOISOMERASE_II"/>
    <property type="match status" value="1"/>
</dbReference>
<dbReference type="FunFam" id="3.40.50.670:FF:000004">
    <property type="entry name" value="DNA gyrase subunit B"/>
    <property type="match status" value="1"/>
</dbReference>
<keyword evidence="12 13" id="KW-0413">Isomerase</keyword>
<dbReference type="Pfam" id="PF00986">
    <property type="entry name" value="DNA_gyraseB_C"/>
    <property type="match status" value="1"/>
</dbReference>
<keyword evidence="8 13" id="KW-0067">ATP-binding</keyword>
<dbReference type="InterPro" id="IPR013759">
    <property type="entry name" value="Topo_IIA_B_C"/>
</dbReference>
<keyword evidence="7 13" id="KW-0547">Nucleotide-binding</keyword>
<comment type="function">
    <text evidence="13">A type II topoisomerase that negatively supercoils closed circular double-stranded (ds) DNA in an ATP-dependent manner to modulate DNA topology and maintain chromosomes in an underwound state. Negative supercoiling favors strand separation, and DNA replication, transcription, recombination and repair, all of which involve strand separation. Also able to catalyze the interconversion of other topological isomers of dsDNA rings, including catenanes and knotted rings. Type II topoisomerases break and join 2 DNA strands simultaneously in an ATP-dependent manner.</text>
</comment>
<dbReference type="InterPro" id="IPR011557">
    <property type="entry name" value="GyrB"/>
</dbReference>
<dbReference type="InterPro" id="IPR000565">
    <property type="entry name" value="Topo_IIA_B"/>
</dbReference>
<comment type="subunit">
    <text evidence="13">Heterotetramer, composed of two GyrA and two GyrB chains. In the heterotetramer, GyrA contains the active site tyrosine that forms a transient covalent intermediate with DNA, while GyrB binds cofactors and catalyzes ATP hydrolysis.</text>
</comment>
<feature type="domain" description="Toprim" evidence="14">
    <location>
        <begin position="488"/>
        <end position="603"/>
    </location>
</feature>
<keyword evidence="6 13" id="KW-0479">Metal-binding</keyword>